<comment type="similarity">
    <text evidence="1">Belongs to the AB hydrolase superfamily. FUS2 hydrolase family.</text>
</comment>
<dbReference type="Proteomes" id="UP001595921">
    <property type="component" value="Unassembled WGS sequence"/>
</dbReference>
<keyword evidence="4" id="KW-1185">Reference proteome</keyword>
<protein>
    <submittedName>
        <fullName evidence="3">Alpha/beta hydrolase family protein</fullName>
        <ecNumber evidence="3">3.4.-.-</ecNumber>
    </submittedName>
</protein>
<dbReference type="Pfam" id="PF12697">
    <property type="entry name" value="Abhydrolase_6"/>
    <property type="match status" value="1"/>
</dbReference>
<dbReference type="AlphaFoldDB" id="A0ABD5PC10"/>
<evidence type="ECO:0000313" key="3">
    <source>
        <dbReference type="EMBL" id="MFC4358500.1"/>
    </source>
</evidence>
<dbReference type="PRINTS" id="PR00111">
    <property type="entry name" value="ABHYDROLASE"/>
</dbReference>
<comment type="caution">
    <text evidence="3">The sequence shown here is derived from an EMBL/GenBank/DDBJ whole genome shotgun (WGS) entry which is preliminary data.</text>
</comment>
<name>A0ABD5PC10_9EURY</name>
<dbReference type="SUPFAM" id="SSF53474">
    <property type="entry name" value="alpha/beta-Hydrolases"/>
    <property type="match status" value="1"/>
</dbReference>
<keyword evidence="3" id="KW-0378">Hydrolase</keyword>
<dbReference type="Gene3D" id="1.20.1440.110">
    <property type="entry name" value="acylaminoacyl peptidase"/>
    <property type="match status" value="1"/>
</dbReference>
<evidence type="ECO:0000313" key="4">
    <source>
        <dbReference type="Proteomes" id="UP001595921"/>
    </source>
</evidence>
<dbReference type="PANTHER" id="PTHR22946:SF12">
    <property type="entry name" value="CONIDIAL PIGMENT BIOSYNTHESIS PROTEIN AYG1 (AFU_ORTHOLOGUE AFUA_2G17550)"/>
    <property type="match status" value="1"/>
</dbReference>
<evidence type="ECO:0000259" key="2">
    <source>
        <dbReference type="Pfam" id="PF12697"/>
    </source>
</evidence>
<accession>A0ABD5PC10</accession>
<reference evidence="3 4" key="1">
    <citation type="journal article" date="2019" name="Int. J. Syst. Evol. Microbiol.">
        <title>The Global Catalogue of Microorganisms (GCM) 10K type strain sequencing project: providing services to taxonomists for standard genome sequencing and annotation.</title>
        <authorList>
            <consortium name="The Broad Institute Genomics Platform"/>
            <consortium name="The Broad Institute Genome Sequencing Center for Infectious Disease"/>
            <person name="Wu L."/>
            <person name="Ma J."/>
        </authorList>
    </citation>
    <scope>NUCLEOTIDE SEQUENCE [LARGE SCALE GENOMIC DNA]</scope>
    <source>
        <strain evidence="3 4">CGMCC 1.12553</strain>
    </source>
</reference>
<dbReference type="InterPro" id="IPR029058">
    <property type="entry name" value="AB_hydrolase_fold"/>
</dbReference>
<dbReference type="Gene3D" id="3.40.50.1820">
    <property type="entry name" value="alpha/beta hydrolase"/>
    <property type="match status" value="1"/>
</dbReference>
<gene>
    <name evidence="3" type="ORF">ACFO0N_11170</name>
</gene>
<dbReference type="RefSeq" id="WP_267623757.1">
    <property type="nucleotide sequence ID" value="NZ_JAODIW010000008.1"/>
</dbReference>
<dbReference type="InterPro" id="IPR000073">
    <property type="entry name" value="AB_hydrolase_1"/>
</dbReference>
<feature type="domain" description="AB hydrolase-1" evidence="2">
    <location>
        <begin position="186"/>
        <end position="391"/>
    </location>
</feature>
<proteinExistence type="inferred from homology"/>
<dbReference type="EC" id="3.4.-.-" evidence="3"/>
<sequence>MRPLAFDDPTFDYQTRRAAAYATYRGAELGEVLATVDGAEDGEGVEDGDYVGWYVAWRATADRVAGEAESALAAGHEETARDALLRASNYYRTAEFFLGPDDPRRLPTYERSRETFRAALPLLDAAAREVEVPYEGRTLPGYLFEPASSSTSSTSSPSPSAEARPTVVAVGGFDAIAEELYFLCGVPAALERGYAVLAFDGPGQGAPLRYDGLTARPDWEAVVGPVLDFLGDEPTVDDDRTALLGASMGGYYAPRAAAFDDRVAACVAFDHCLGVWEAATFGKESVASLVEQVPGPVVNAVASLRARLDPGARWQLRNSEWVFGVDAAGLSATLKEYSLVDVADRIECPTLVLAGEDDHLMPLPLAYELVDRLGGEAELRVFTREEGAADHCQVGNLSLAHGVVYDWLDETLGRGS</sequence>
<organism evidence="3 4">
    <name type="scientific">Halobium salinum</name>
    <dbReference type="NCBI Taxonomy" id="1364940"/>
    <lineage>
        <taxon>Archaea</taxon>
        <taxon>Methanobacteriati</taxon>
        <taxon>Methanobacteriota</taxon>
        <taxon>Stenosarchaea group</taxon>
        <taxon>Halobacteria</taxon>
        <taxon>Halobacteriales</taxon>
        <taxon>Haloferacaceae</taxon>
        <taxon>Halobium</taxon>
    </lineage>
</organism>
<dbReference type="EMBL" id="JBHSDS010000006">
    <property type="protein sequence ID" value="MFC4358500.1"/>
    <property type="molecule type" value="Genomic_DNA"/>
</dbReference>
<dbReference type="InterPro" id="IPR050261">
    <property type="entry name" value="FrsA_esterase"/>
</dbReference>
<dbReference type="GO" id="GO:0016787">
    <property type="term" value="F:hydrolase activity"/>
    <property type="evidence" value="ECO:0007669"/>
    <property type="project" value="UniProtKB-KW"/>
</dbReference>
<evidence type="ECO:0000256" key="1">
    <source>
        <dbReference type="ARBA" id="ARBA00038115"/>
    </source>
</evidence>
<dbReference type="PANTHER" id="PTHR22946">
    <property type="entry name" value="DIENELACTONE HYDROLASE DOMAIN-CONTAINING PROTEIN-RELATED"/>
    <property type="match status" value="1"/>
</dbReference>